<dbReference type="SMART" id="SM00192">
    <property type="entry name" value="LDLa"/>
    <property type="match status" value="6"/>
</dbReference>
<dbReference type="SUPFAM" id="SSF57424">
    <property type="entry name" value="LDL receptor-like module"/>
    <property type="match status" value="5"/>
</dbReference>
<keyword evidence="8" id="KW-0675">Receptor</keyword>
<dbReference type="PANTHER" id="PTHR24270">
    <property type="entry name" value="LOW-DENSITY LIPOPROTEIN RECEPTOR-RELATED"/>
    <property type="match status" value="1"/>
</dbReference>
<dbReference type="CDD" id="cd00112">
    <property type="entry name" value="LDLa"/>
    <property type="match status" value="3"/>
</dbReference>
<keyword evidence="6" id="KW-1015">Disulfide bond</keyword>
<dbReference type="Proteomes" id="UP001178148">
    <property type="component" value="Unassembled WGS sequence"/>
</dbReference>
<feature type="transmembrane region" description="Helical" evidence="7">
    <location>
        <begin position="20"/>
        <end position="40"/>
    </location>
</feature>
<comment type="subcellular location">
    <subcellularLocation>
        <location evidence="1">Membrane</location>
        <topology evidence="1">Single-pass membrane protein</topology>
    </subcellularLocation>
</comment>
<keyword evidence="3" id="KW-0677">Repeat</keyword>
<dbReference type="InterPro" id="IPR036055">
    <property type="entry name" value="LDL_receptor-like_sf"/>
</dbReference>
<keyword evidence="2 7" id="KW-0812">Transmembrane</keyword>
<dbReference type="InterPro" id="IPR002172">
    <property type="entry name" value="LDrepeatLR_classA_rpt"/>
</dbReference>
<accession>A0AA90SYC1</accession>
<proteinExistence type="predicted"/>
<comment type="caution">
    <text evidence="8">The sequence shown here is derived from an EMBL/GenBank/DDBJ whole genome shotgun (WGS) entry which is preliminary data.</text>
</comment>
<dbReference type="InterPro" id="IPR050685">
    <property type="entry name" value="LDLR"/>
</dbReference>
<keyword evidence="5 7" id="KW-0472">Membrane</keyword>
<dbReference type="Gene3D" id="4.10.400.10">
    <property type="entry name" value="Low-density Lipoprotein Receptor"/>
    <property type="match status" value="6"/>
</dbReference>
<evidence type="ECO:0000256" key="5">
    <source>
        <dbReference type="ARBA" id="ARBA00023136"/>
    </source>
</evidence>
<evidence type="ECO:0000256" key="3">
    <source>
        <dbReference type="ARBA" id="ARBA00022737"/>
    </source>
</evidence>
<feature type="transmembrane region" description="Helical" evidence="7">
    <location>
        <begin position="806"/>
        <end position="827"/>
    </location>
</feature>
<gene>
    <name evidence="8" type="ORF">QS748_10200</name>
</gene>
<dbReference type="EMBL" id="JASXSV010000015">
    <property type="protein sequence ID" value="MDP0589528.1"/>
    <property type="molecule type" value="Genomic_DNA"/>
</dbReference>
<dbReference type="PRINTS" id="PR00261">
    <property type="entry name" value="LDLRECEPTOR"/>
</dbReference>
<evidence type="ECO:0000313" key="9">
    <source>
        <dbReference type="Proteomes" id="UP001178148"/>
    </source>
</evidence>
<name>A0AA90SYC1_9GAMM</name>
<evidence type="ECO:0000256" key="1">
    <source>
        <dbReference type="ARBA" id="ARBA00004167"/>
    </source>
</evidence>
<sequence length="866" mass="95264">MISLRYTSQLLLVQVSKSKTSTFNIFTLLTSIFILSRLLARLQRSTILSSCYNSKRLKHISNAFEVAITLTALAHPSHLRLLNSRGLPHLPLHANTKSAGYINPFLFLLMALPLLVTSLTYATNDNRHNITPPPPVTIFLNSPNYLANCFALLAGQPVIKVHSFLKRMIQLETDEDETSYTEASRVFFSQSQGSEFNSLYCLYQNLSLRYYKSPSATDFMRYMIYNEPVQVVTRPLMAAMLKLCDDYNDRLGITIGKMLAEVEGHKYTDENINAFLRYKSNRLDVHDKYLYISKDASTKESNANNSDKKERRASWFSRCIQRGVNYAQSIVTNASGLASKAMLSASLSSCMLSPAGADNSQFNCTNGQTIFQSKTCDGFWHCKDRSDESVSICCKNGKFNATTRFCAKHDNPNTALFVCNDNQQTIPESWSCDGTNHPIGCHDLSDEVPSNCCEGGLSGVNATTRLCPKKGKPSDKIYVCDNNNQTIPSHWQCSGVSACTDGSDEKASDCCEGGTLGINTTTKTCPNKGDPSMHFFVCDNKQIVSLCFRCVESFDSTNNCQDKSDLSTSGANPTCFRCHNNNALILAGLRCNGQNECSDGSDESVSICCENGVFNTTTRLCPKKGHPTEEIFICNNDHIIPSHLQCTGFDDCFDGSDEKASDCCENGALGINTTTNTCPKKGDPATHLFVCNNNQTVPLNFRCVKSLLPNHNCQDKSDLSVSGASPTCFSCHNNSALILAGLRCNGQNDCGDGSDESVAATNPSCFHCENGAILLSENSCNCGNDCPDCPDYSDYCADVEYTSADFIIPCVLVAGVITCASYAAMLVKYRNIKKIKGTFKWLLSPITEFTNFFYSLPPNKPESPQY</sequence>
<dbReference type="PROSITE" id="PS50068">
    <property type="entry name" value="LDLRA_2"/>
    <property type="match status" value="5"/>
</dbReference>
<keyword evidence="4 7" id="KW-1133">Transmembrane helix</keyword>
<evidence type="ECO:0000256" key="7">
    <source>
        <dbReference type="SAM" id="Phobius"/>
    </source>
</evidence>
<evidence type="ECO:0000256" key="2">
    <source>
        <dbReference type="ARBA" id="ARBA00022692"/>
    </source>
</evidence>
<dbReference type="AlphaFoldDB" id="A0AA90SYC1"/>
<feature type="transmembrane region" description="Helical" evidence="7">
    <location>
        <begin position="101"/>
        <end position="122"/>
    </location>
</feature>
<keyword evidence="9" id="KW-1185">Reference proteome</keyword>
<dbReference type="PANTHER" id="PTHR24270:SF62">
    <property type="entry name" value="LOW-DENSITY LIPOPROTEIN RECEPTOR-RELATED PROTEIN 2"/>
    <property type="match status" value="1"/>
</dbReference>
<evidence type="ECO:0000256" key="6">
    <source>
        <dbReference type="ARBA" id="ARBA00023157"/>
    </source>
</evidence>
<dbReference type="GO" id="GO:0005886">
    <property type="term" value="C:plasma membrane"/>
    <property type="evidence" value="ECO:0007669"/>
    <property type="project" value="TreeGrafter"/>
</dbReference>
<evidence type="ECO:0000313" key="8">
    <source>
        <dbReference type="EMBL" id="MDP0589528.1"/>
    </source>
</evidence>
<protein>
    <submittedName>
        <fullName evidence="8">Low-density lipoprotein receptor class A repeat-containing protein</fullName>
    </submittedName>
</protein>
<evidence type="ECO:0000256" key="4">
    <source>
        <dbReference type="ARBA" id="ARBA00022989"/>
    </source>
</evidence>
<reference evidence="8 9" key="1">
    <citation type="journal article" date="2023" name="bioRxiv">
        <title>An intranuclear bacterial parasite of deep-sea mussels expresses apoptosis inhibitors acquired from its host.</title>
        <authorList>
            <person name="Gonzalez Porras M.A."/>
            <person name="Assie A."/>
            <person name="Tietjen M."/>
            <person name="Violette M."/>
            <person name="Kleiner M."/>
            <person name="Gruber-Vodicka H."/>
            <person name="Dubilier N."/>
            <person name="Leisch N."/>
        </authorList>
    </citation>
    <scope>NUCLEOTIDE SEQUENCE [LARGE SCALE GENOMIC DNA]</scope>
    <source>
        <strain evidence="8">IAP13</strain>
    </source>
</reference>
<dbReference type="Pfam" id="PF00057">
    <property type="entry name" value="Ldl_recept_a"/>
    <property type="match status" value="1"/>
</dbReference>
<keyword evidence="8" id="KW-0449">Lipoprotein</keyword>
<organism evidence="8 9">
    <name type="scientific">Candidatus Endonucleibacter bathymodioli</name>
    <dbReference type="NCBI Taxonomy" id="539814"/>
    <lineage>
        <taxon>Bacteria</taxon>
        <taxon>Pseudomonadati</taxon>
        <taxon>Pseudomonadota</taxon>
        <taxon>Gammaproteobacteria</taxon>
        <taxon>Oceanospirillales</taxon>
        <taxon>Endozoicomonadaceae</taxon>
        <taxon>Candidatus Endonucleibacter</taxon>
    </lineage>
</organism>